<organism evidence="2 3">
    <name type="scientific">Pukyongia salina</name>
    <dbReference type="NCBI Taxonomy" id="2094025"/>
    <lineage>
        <taxon>Bacteria</taxon>
        <taxon>Pseudomonadati</taxon>
        <taxon>Bacteroidota</taxon>
        <taxon>Flavobacteriia</taxon>
        <taxon>Flavobacteriales</taxon>
        <taxon>Flavobacteriaceae</taxon>
        <taxon>Pukyongia</taxon>
    </lineage>
</organism>
<dbReference type="AlphaFoldDB" id="A0A2S0HZ48"/>
<proteinExistence type="predicted"/>
<keyword evidence="1" id="KW-0732">Signal</keyword>
<protein>
    <submittedName>
        <fullName evidence="2">Uncharacterized protein</fullName>
    </submittedName>
</protein>
<evidence type="ECO:0000256" key="1">
    <source>
        <dbReference type="SAM" id="SignalP"/>
    </source>
</evidence>
<feature type="signal peptide" evidence="1">
    <location>
        <begin position="1"/>
        <end position="26"/>
    </location>
</feature>
<dbReference type="Proteomes" id="UP000238442">
    <property type="component" value="Chromosome"/>
</dbReference>
<accession>A0A2S0HZ48</accession>
<name>A0A2S0HZ48_9FLAO</name>
<evidence type="ECO:0000313" key="3">
    <source>
        <dbReference type="Proteomes" id="UP000238442"/>
    </source>
</evidence>
<reference evidence="2 3" key="1">
    <citation type="submission" date="2018-02" db="EMBL/GenBank/DDBJ databases">
        <title>Genomic analysis of the strain RR4-38 isolated from a seawater recirculating aquaculture system.</title>
        <authorList>
            <person name="Kim Y.-S."/>
            <person name="Jang Y.H."/>
            <person name="Kim K.-H."/>
        </authorList>
    </citation>
    <scope>NUCLEOTIDE SEQUENCE [LARGE SCALE GENOMIC DNA]</scope>
    <source>
        <strain evidence="2 3">RR4-38</strain>
    </source>
</reference>
<dbReference type="EMBL" id="CP027062">
    <property type="protein sequence ID" value="AVI51880.1"/>
    <property type="molecule type" value="Genomic_DNA"/>
</dbReference>
<feature type="chain" id="PRO_5015665391" evidence="1">
    <location>
        <begin position="27"/>
        <end position="349"/>
    </location>
</feature>
<evidence type="ECO:0000313" key="2">
    <source>
        <dbReference type="EMBL" id="AVI51880.1"/>
    </source>
</evidence>
<dbReference type="KEGG" id="aue:C5O00_12230"/>
<keyword evidence="3" id="KW-1185">Reference proteome</keyword>
<sequence>MKLNNMSRALLLAVFLAIFSTQTVFSQQFKSALDYLEFVSNEQQIITKNTWKYTKAIAHSKNDRTIAGRRNSLIKSVERAILKIEKAKGFDGDEFKKQVLHNLDLNKSLLQQDYAKIIDMKTVAEQSYDAMEAYMLAQELANKKMAEAQQEFEMHYYAYARKHNIDILENDSDLGKKMKISGEVFDHYNQLYLIFFKVYMNEVYLYDAISREDVSAIEQSASALLESSREGLAKLDTVSLYKKDRMLVDATTKVFEFFIDESENKIPVITDFLVANADFEAIRKSLESTPERKRTKEQIDAYNEKVPLINKAVEDYNRTNASLNQKRETVIGNLNESYQRFLAKHIPND</sequence>
<gene>
    <name evidence="2" type="ORF">C5O00_12230</name>
</gene>